<evidence type="ECO:0000256" key="2">
    <source>
        <dbReference type="SAM" id="Phobius"/>
    </source>
</evidence>
<keyword evidence="2" id="KW-0472">Membrane</keyword>
<proteinExistence type="predicted"/>
<feature type="coiled-coil region" evidence="1">
    <location>
        <begin position="42"/>
        <end position="76"/>
    </location>
</feature>
<dbReference type="Proteomes" id="UP000886841">
    <property type="component" value="Unassembled WGS sequence"/>
</dbReference>
<feature type="transmembrane region" description="Helical" evidence="2">
    <location>
        <begin position="21"/>
        <end position="40"/>
    </location>
</feature>
<reference evidence="3" key="2">
    <citation type="journal article" date="2021" name="PeerJ">
        <title>Extensive microbial diversity within the chicken gut microbiome revealed by metagenomics and culture.</title>
        <authorList>
            <person name="Gilroy R."/>
            <person name="Ravi A."/>
            <person name="Getino M."/>
            <person name="Pursley I."/>
            <person name="Horton D.L."/>
            <person name="Alikhan N.F."/>
            <person name="Baker D."/>
            <person name="Gharbi K."/>
            <person name="Hall N."/>
            <person name="Watson M."/>
            <person name="Adriaenssens E.M."/>
            <person name="Foster-Nyarko E."/>
            <person name="Jarju S."/>
            <person name="Secka A."/>
            <person name="Antonio M."/>
            <person name="Oren A."/>
            <person name="Chaudhuri R.R."/>
            <person name="La Ragione R."/>
            <person name="Hildebrand F."/>
            <person name="Pallen M.J."/>
        </authorList>
    </citation>
    <scope>NUCLEOTIDE SEQUENCE</scope>
    <source>
        <strain evidence="3">ChiSxjej1B13-7041</strain>
    </source>
</reference>
<name>A0A9D1JFB9_9FIRM</name>
<organism evidence="3 4">
    <name type="scientific">Candidatus Egerieimonas intestinavium</name>
    <dbReference type="NCBI Taxonomy" id="2840777"/>
    <lineage>
        <taxon>Bacteria</taxon>
        <taxon>Bacillati</taxon>
        <taxon>Bacillota</taxon>
        <taxon>Clostridia</taxon>
        <taxon>Lachnospirales</taxon>
        <taxon>Lachnospiraceae</taxon>
        <taxon>Lachnospiraceae incertae sedis</taxon>
        <taxon>Candidatus Egerieimonas</taxon>
    </lineage>
</organism>
<keyword evidence="2" id="KW-1133">Transmembrane helix</keyword>
<reference evidence="3" key="1">
    <citation type="submission" date="2020-10" db="EMBL/GenBank/DDBJ databases">
        <authorList>
            <person name="Gilroy R."/>
        </authorList>
    </citation>
    <scope>NUCLEOTIDE SEQUENCE</scope>
    <source>
        <strain evidence="3">ChiSxjej1B13-7041</strain>
    </source>
</reference>
<comment type="caution">
    <text evidence="3">The sequence shown here is derived from an EMBL/GenBank/DDBJ whole genome shotgun (WGS) entry which is preliminary data.</text>
</comment>
<keyword evidence="1" id="KW-0175">Coiled coil</keyword>
<protein>
    <submittedName>
        <fullName evidence="3">Septum formation initiator family protein</fullName>
    </submittedName>
</protein>
<dbReference type="Pfam" id="PF04977">
    <property type="entry name" value="DivIC"/>
    <property type="match status" value="1"/>
</dbReference>
<accession>A0A9D1JFB9</accession>
<dbReference type="AlphaFoldDB" id="A0A9D1JFB9"/>
<dbReference type="EMBL" id="DVHU01000045">
    <property type="protein sequence ID" value="HIR92788.1"/>
    <property type="molecule type" value="Genomic_DNA"/>
</dbReference>
<sequence>MAKKAGKSGNLKAAASNRQNKIAMIAITLVVCVLLVALVMQGNTLREKIRQNERRQEQVEQQLSQEEARTKEIEDLQEYVKSDEYMEKVAKEKAGLLKPNEIIFKEEN</sequence>
<gene>
    <name evidence="3" type="ORF">IAB98_05150</name>
</gene>
<evidence type="ECO:0000313" key="4">
    <source>
        <dbReference type="Proteomes" id="UP000886841"/>
    </source>
</evidence>
<dbReference type="InterPro" id="IPR007060">
    <property type="entry name" value="FtsL/DivIC"/>
</dbReference>
<keyword evidence="2" id="KW-0812">Transmembrane</keyword>
<evidence type="ECO:0000313" key="3">
    <source>
        <dbReference type="EMBL" id="HIR92788.1"/>
    </source>
</evidence>
<evidence type="ECO:0000256" key="1">
    <source>
        <dbReference type="SAM" id="Coils"/>
    </source>
</evidence>